<gene>
    <name evidence="3" type="ORF">V6N11_030993</name>
</gene>
<name>A0ABR1Z8M1_9ROSI</name>
<evidence type="ECO:0000256" key="1">
    <source>
        <dbReference type="SAM" id="MobiDB-lite"/>
    </source>
</evidence>
<dbReference type="PANTHER" id="PTHR31236:SF32">
    <property type="entry name" value="BURP DOMAIN PROTEIN USPL1-LIKE"/>
    <property type="match status" value="1"/>
</dbReference>
<feature type="domain" description="BURP" evidence="2">
    <location>
        <begin position="36"/>
        <end position="253"/>
    </location>
</feature>
<reference evidence="3 4" key="1">
    <citation type="journal article" date="2024" name="G3 (Bethesda)">
        <title>Genome assembly of Hibiscus sabdariffa L. provides insights into metabolisms of medicinal natural products.</title>
        <authorList>
            <person name="Kim T."/>
        </authorList>
    </citation>
    <scope>NUCLEOTIDE SEQUENCE [LARGE SCALE GENOMIC DNA]</scope>
    <source>
        <strain evidence="3">TK-2024</strain>
        <tissue evidence="3">Old leaves</tissue>
    </source>
</reference>
<dbReference type="PANTHER" id="PTHR31236">
    <property type="entry name" value="BURP DOMAIN PROTEIN USPL1-LIKE"/>
    <property type="match status" value="1"/>
</dbReference>
<dbReference type="EMBL" id="JBBPBN010002346">
    <property type="protein sequence ID" value="KAK8476261.1"/>
    <property type="molecule type" value="Genomic_DNA"/>
</dbReference>
<accession>A0ABR1Z8M1</accession>
<sequence>MDFDEKKDVSVGGNSPFGTRTADSKSRPSVKFYVYFVENDIQVVGKKMPVAFFQTPDLKSFELLAEEKTRNIPFTYKALPQLLRFFSVSPDSAEASEMEETLKHCDSKAPEGEVARCITSLNSLVDFVRTNFGSDAKLEILRSSAVAKSTPYVQNYTVMQAKEVAASNMMACHFKPYPYPVYYCHYQIGVENKVFRVSLAGDNRNRVDAVFVCHMDTSKWSSNFIAFRYLGFKPGDSEVCHFFQATDFVVVAK</sequence>
<keyword evidence="4" id="KW-1185">Reference proteome</keyword>
<dbReference type="PROSITE" id="PS51277">
    <property type="entry name" value="BURP"/>
    <property type="match status" value="1"/>
</dbReference>
<evidence type="ECO:0000313" key="4">
    <source>
        <dbReference type="Proteomes" id="UP001396334"/>
    </source>
</evidence>
<dbReference type="Proteomes" id="UP001396334">
    <property type="component" value="Unassembled WGS sequence"/>
</dbReference>
<dbReference type="Pfam" id="PF03181">
    <property type="entry name" value="BURP"/>
    <property type="match status" value="1"/>
</dbReference>
<protein>
    <recommendedName>
        <fullName evidence="2">BURP domain-containing protein</fullName>
    </recommendedName>
</protein>
<dbReference type="SMART" id="SM01045">
    <property type="entry name" value="BURP"/>
    <property type="match status" value="1"/>
</dbReference>
<feature type="region of interest" description="Disordered" evidence="1">
    <location>
        <begin position="1"/>
        <end position="24"/>
    </location>
</feature>
<comment type="caution">
    <text evidence="3">The sequence shown here is derived from an EMBL/GenBank/DDBJ whole genome shotgun (WGS) entry which is preliminary data.</text>
</comment>
<dbReference type="InterPro" id="IPR044816">
    <property type="entry name" value="BURP"/>
</dbReference>
<evidence type="ECO:0000313" key="3">
    <source>
        <dbReference type="EMBL" id="KAK8476261.1"/>
    </source>
</evidence>
<dbReference type="InterPro" id="IPR004873">
    <property type="entry name" value="BURP_dom"/>
</dbReference>
<proteinExistence type="predicted"/>
<evidence type="ECO:0000259" key="2">
    <source>
        <dbReference type="PROSITE" id="PS51277"/>
    </source>
</evidence>
<organism evidence="3 4">
    <name type="scientific">Hibiscus sabdariffa</name>
    <name type="common">roselle</name>
    <dbReference type="NCBI Taxonomy" id="183260"/>
    <lineage>
        <taxon>Eukaryota</taxon>
        <taxon>Viridiplantae</taxon>
        <taxon>Streptophyta</taxon>
        <taxon>Embryophyta</taxon>
        <taxon>Tracheophyta</taxon>
        <taxon>Spermatophyta</taxon>
        <taxon>Magnoliopsida</taxon>
        <taxon>eudicotyledons</taxon>
        <taxon>Gunneridae</taxon>
        <taxon>Pentapetalae</taxon>
        <taxon>rosids</taxon>
        <taxon>malvids</taxon>
        <taxon>Malvales</taxon>
        <taxon>Malvaceae</taxon>
        <taxon>Malvoideae</taxon>
        <taxon>Hibiscus</taxon>
    </lineage>
</organism>